<dbReference type="AlphaFoldDB" id="A0A941W4T2"/>
<evidence type="ECO:0000313" key="2">
    <source>
        <dbReference type="Proteomes" id="UP000722750"/>
    </source>
</evidence>
<protein>
    <recommendedName>
        <fullName evidence="3">Addiction module toxin RelE</fullName>
    </recommendedName>
</protein>
<accession>A0A941W4T2</accession>
<sequence>MQTVVELPEYLRRVKRLLTKSDSKGIVDYLACHPKAGTIMPGTGGVRKFRWGGHGTGKRGGLRIVYYFHNENMPLFLLTVFGKNEKTNLTKTERNELAKFVRILVKSYGGANE</sequence>
<reference evidence="1" key="1">
    <citation type="journal article" date="2021" name="ISME J.">
        <title>Fine-scale metabolic discontinuity in a stratified prokaryote microbiome of a Red Sea deep halocline.</title>
        <authorList>
            <person name="Michoud G."/>
            <person name="Ngugi D.K."/>
            <person name="Barozzi A."/>
            <person name="Merlino G."/>
            <person name="Calleja M.L."/>
            <person name="Delgado-Huertas A."/>
            <person name="Moran X.A.G."/>
            <person name="Daffonchio D."/>
        </authorList>
    </citation>
    <scope>NUCLEOTIDE SEQUENCE</scope>
    <source>
        <strain evidence="1">SuakinDeep_MAG55_1</strain>
    </source>
</reference>
<proteinExistence type="predicted"/>
<dbReference type="InterPro" id="IPR009387">
    <property type="entry name" value="HigB-2"/>
</dbReference>
<dbReference type="PIRSF" id="PIRSF039032">
    <property type="entry name" value="HigB-2"/>
    <property type="match status" value="1"/>
</dbReference>
<evidence type="ECO:0008006" key="3">
    <source>
        <dbReference type="Google" id="ProtNLM"/>
    </source>
</evidence>
<dbReference type="Proteomes" id="UP000722750">
    <property type="component" value="Unassembled WGS sequence"/>
</dbReference>
<dbReference type="EMBL" id="JAANXD010000088">
    <property type="protein sequence ID" value="MBS1259313.1"/>
    <property type="molecule type" value="Genomic_DNA"/>
</dbReference>
<evidence type="ECO:0000313" key="1">
    <source>
        <dbReference type="EMBL" id="MBS1259313.1"/>
    </source>
</evidence>
<comment type="caution">
    <text evidence="1">The sequence shown here is derived from an EMBL/GenBank/DDBJ whole genome shotgun (WGS) entry which is preliminary data.</text>
</comment>
<name>A0A941W4T2_9BACT</name>
<gene>
    <name evidence="1" type="ORF">MAG551_02382</name>
</gene>
<organism evidence="1 2">
    <name type="scientific">Candidatus Scalindua arabica</name>
    <dbReference type="NCBI Taxonomy" id="1127984"/>
    <lineage>
        <taxon>Bacteria</taxon>
        <taxon>Pseudomonadati</taxon>
        <taxon>Planctomycetota</taxon>
        <taxon>Candidatus Brocadiia</taxon>
        <taxon>Candidatus Brocadiales</taxon>
        <taxon>Candidatus Scalinduaceae</taxon>
        <taxon>Candidatus Scalindua</taxon>
    </lineage>
</organism>